<dbReference type="InterPro" id="IPR001680">
    <property type="entry name" value="WD40_rpt"/>
</dbReference>
<dbReference type="Proteomes" id="UP000002729">
    <property type="component" value="Unassembled WGS sequence"/>
</dbReference>
<evidence type="ECO:0000313" key="8">
    <source>
        <dbReference type="Proteomes" id="UP000002729"/>
    </source>
</evidence>
<feature type="domain" description="CDC20/Fizzy WD40" evidence="6">
    <location>
        <begin position="11"/>
        <end position="309"/>
    </location>
</feature>
<dbReference type="InterPro" id="IPR020472">
    <property type="entry name" value="WD40_PAC1"/>
</dbReference>
<dbReference type="GO" id="GO:0005680">
    <property type="term" value="C:anaphase-promoting complex"/>
    <property type="evidence" value="ECO:0007669"/>
    <property type="project" value="TreeGrafter"/>
</dbReference>
<dbReference type="SMART" id="SM00320">
    <property type="entry name" value="WD40"/>
    <property type="match status" value="6"/>
</dbReference>
<dbReference type="PANTHER" id="PTHR19918">
    <property type="entry name" value="CELL DIVISION CYCLE 20 CDC20 FIZZY -RELATED"/>
    <property type="match status" value="1"/>
</dbReference>
<evidence type="ECO:0000256" key="5">
    <source>
        <dbReference type="PROSITE-ProRule" id="PRU00221"/>
    </source>
</evidence>
<dbReference type="PROSITE" id="PS50294">
    <property type="entry name" value="WD_REPEATS_REGION"/>
    <property type="match status" value="3"/>
</dbReference>
<keyword evidence="2 5" id="KW-0853">WD repeat</keyword>
<dbReference type="InterPro" id="IPR019775">
    <property type="entry name" value="WD40_repeat_CS"/>
</dbReference>
<dbReference type="RefSeq" id="XP_009033526.1">
    <property type="nucleotide sequence ID" value="XM_009035278.1"/>
</dbReference>
<feature type="repeat" description="WD" evidence="5">
    <location>
        <begin position="64"/>
        <end position="96"/>
    </location>
</feature>
<dbReference type="InterPro" id="IPR056150">
    <property type="entry name" value="WD40_CDC20-Fz"/>
</dbReference>
<evidence type="ECO:0000256" key="1">
    <source>
        <dbReference type="ARBA" id="ARBA00006445"/>
    </source>
</evidence>
<dbReference type="Gene3D" id="2.130.10.10">
    <property type="entry name" value="YVTN repeat-like/Quinoprotein amine dehydrogenase"/>
    <property type="match status" value="1"/>
</dbReference>
<gene>
    <name evidence="7" type="ORF">AURANDRAFT_1966</name>
</gene>
<dbReference type="GO" id="GO:1905786">
    <property type="term" value="P:positive regulation of anaphase-promoting complex-dependent catabolic process"/>
    <property type="evidence" value="ECO:0007669"/>
    <property type="project" value="TreeGrafter"/>
</dbReference>
<dbReference type="KEGG" id="aaf:AURANDRAFT_1966"/>
<dbReference type="EMBL" id="GL833122">
    <property type="protein sequence ID" value="EGB11233.1"/>
    <property type="molecule type" value="Genomic_DNA"/>
</dbReference>
<dbReference type="PROSITE" id="PS50082">
    <property type="entry name" value="WD_REPEATS_2"/>
    <property type="match status" value="4"/>
</dbReference>
<sequence length="316" mass="34155">RRIQGAPFKVLDAPGLSDDFYLDLVHWSSSNVLAVGLGSKVYLRSPRSAAREKGATSRVDELCDVGARDAVSSLAWNARGSLLAVGSRSGRIAVWDFGNVALFSCPGDAPGHGARVGTLCWRGDALASGSRDRAICCRDVREPRSNYARLRAHRQEVCGLRWSPCGDFLASGGNDNDLKVWDARRLLQSFGDHVAAVKAIAWSPHKRGSLASGAGTADRTIKFWDARTCALVDSVDTGSQVCALAWSRSVDELVSTHGYSLNQICIWNVPSLTNYATLTGHCRRVLYLAISPDNQTIVTGAGDETLRFWSCFPGAR</sequence>
<proteinExistence type="inferred from homology"/>
<organism evidence="8">
    <name type="scientific">Aureococcus anophagefferens</name>
    <name type="common">Harmful bloom alga</name>
    <dbReference type="NCBI Taxonomy" id="44056"/>
    <lineage>
        <taxon>Eukaryota</taxon>
        <taxon>Sar</taxon>
        <taxon>Stramenopiles</taxon>
        <taxon>Ochrophyta</taxon>
        <taxon>Pelagophyceae</taxon>
        <taxon>Pelagomonadales</taxon>
        <taxon>Pelagomonadaceae</taxon>
        <taxon>Aureococcus</taxon>
    </lineage>
</organism>
<keyword evidence="8" id="KW-1185">Reference proteome</keyword>
<dbReference type="OMA" id="FHHEYEK"/>
<dbReference type="AlphaFoldDB" id="F0Y0J5"/>
<dbReference type="GO" id="GO:0031145">
    <property type="term" value="P:anaphase-promoting complex-dependent catabolic process"/>
    <property type="evidence" value="ECO:0007669"/>
    <property type="project" value="TreeGrafter"/>
</dbReference>
<evidence type="ECO:0000256" key="4">
    <source>
        <dbReference type="ARBA" id="ARBA00023306"/>
    </source>
</evidence>
<reference evidence="7 8" key="1">
    <citation type="journal article" date="2011" name="Proc. Natl. Acad. Sci. U.S.A.">
        <title>Niche of harmful alga Aureococcus anophagefferens revealed through ecogenomics.</title>
        <authorList>
            <person name="Gobler C.J."/>
            <person name="Berry D.L."/>
            <person name="Dyhrman S.T."/>
            <person name="Wilhelm S.W."/>
            <person name="Salamov A."/>
            <person name="Lobanov A.V."/>
            <person name="Zhang Y."/>
            <person name="Collier J.L."/>
            <person name="Wurch L.L."/>
            <person name="Kustka A.B."/>
            <person name="Dill B.D."/>
            <person name="Shah M."/>
            <person name="VerBerkmoes N.C."/>
            <person name="Kuo A."/>
            <person name="Terry A."/>
            <person name="Pangilinan J."/>
            <person name="Lindquist E.A."/>
            <person name="Lucas S."/>
            <person name="Paulsen I.T."/>
            <person name="Hattenrath-Lehmann T.K."/>
            <person name="Talmage S.C."/>
            <person name="Walker E.A."/>
            <person name="Koch F."/>
            <person name="Burson A.M."/>
            <person name="Marcoval M.A."/>
            <person name="Tang Y.Z."/>
            <person name="Lecleir G.R."/>
            <person name="Coyne K.J."/>
            <person name="Berg G.M."/>
            <person name="Bertrand E.M."/>
            <person name="Saito M.A."/>
            <person name="Gladyshev V.N."/>
            <person name="Grigoriev I.V."/>
        </authorList>
    </citation>
    <scope>NUCLEOTIDE SEQUENCE [LARGE SCALE GENOMIC DNA]</scope>
    <source>
        <strain evidence="8">CCMP 1984</strain>
    </source>
</reference>
<feature type="repeat" description="WD" evidence="5">
    <location>
        <begin position="190"/>
        <end position="234"/>
    </location>
</feature>
<dbReference type="InterPro" id="IPR015943">
    <property type="entry name" value="WD40/YVTN_repeat-like_dom_sf"/>
</dbReference>
<dbReference type="PRINTS" id="PR00320">
    <property type="entry name" value="GPROTEINBRPT"/>
</dbReference>
<feature type="repeat" description="WD" evidence="5">
    <location>
        <begin position="150"/>
        <end position="182"/>
    </location>
</feature>
<dbReference type="InterPro" id="IPR033010">
    <property type="entry name" value="Cdc20/Fizzy"/>
</dbReference>
<accession>F0Y0J5</accession>
<evidence type="ECO:0000259" key="6">
    <source>
        <dbReference type="Pfam" id="PF24807"/>
    </source>
</evidence>
<evidence type="ECO:0000256" key="3">
    <source>
        <dbReference type="ARBA" id="ARBA00022737"/>
    </source>
</evidence>
<evidence type="ECO:0000256" key="2">
    <source>
        <dbReference type="ARBA" id="ARBA00022574"/>
    </source>
</evidence>
<keyword evidence="3" id="KW-0677">Repeat</keyword>
<name>F0Y0J5_AURAN</name>
<evidence type="ECO:0000313" key="7">
    <source>
        <dbReference type="EMBL" id="EGB11233.1"/>
    </source>
</evidence>
<dbReference type="InParanoid" id="F0Y0J5"/>
<dbReference type="SUPFAM" id="SSF50998">
    <property type="entry name" value="Quinoprotein alcohol dehydrogenase-like"/>
    <property type="match status" value="1"/>
</dbReference>
<dbReference type="InterPro" id="IPR011047">
    <property type="entry name" value="Quinoprotein_ADH-like_sf"/>
</dbReference>
<dbReference type="GeneID" id="20219168"/>
<dbReference type="FunCoup" id="F0Y0J5">
    <property type="interactions" value="242"/>
</dbReference>
<feature type="non-terminal residue" evidence="7">
    <location>
        <position position="316"/>
    </location>
</feature>
<feature type="repeat" description="WD" evidence="5">
    <location>
        <begin position="278"/>
        <end position="310"/>
    </location>
</feature>
<dbReference type="OrthoDB" id="10263272at2759"/>
<keyword evidence="4" id="KW-0131">Cell cycle</keyword>
<dbReference type="GO" id="GO:0010997">
    <property type="term" value="F:anaphase-promoting complex binding"/>
    <property type="evidence" value="ECO:0007669"/>
    <property type="project" value="InterPro"/>
</dbReference>
<dbReference type="PANTHER" id="PTHR19918:SF1">
    <property type="entry name" value="FIZZY-RELATED PROTEIN HOMOLOG"/>
    <property type="match status" value="1"/>
</dbReference>
<dbReference type="GO" id="GO:1990757">
    <property type="term" value="F:ubiquitin ligase activator activity"/>
    <property type="evidence" value="ECO:0007669"/>
    <property type="project" value="TreeGrafter"/>
</dbReference>
<comment type="similarity">
    <text evidence="1">Belongs to the WD repeat CDC20/Fizzy family.</text>
</comment>
<protein>
    <recommendedName>
        <fullName evidence="6">CDC20/Fizzy WD40 domain-containing protein</fullName>
    </recommendedName>
</protein>
<dbReference type="Pfam" id="PF24807">
    <property type="entry name" value="WD40_CDC20-Fz"/>
    <property type="match status" value="1"/>
</dbReference>
<dbReference type="eggNOG" id="KOG0305">
    <property type="taxonomic scope" value="Eukaryota"/>
</dbReference>
<feature type="non-terminal residue" evidence="7">
    <location>
        <position position="1"/>
    </location>
</feature>
<dbReference type="PROSITE" id="PS00678">
    <property type="entry name" value="WD_REPEATS_1"/>
    <property type="match status" value="1"/>
</dbReference>